<feature type="transmembrane region" description="Helical" evidence="1">
    <location>
        <begin position="47"/>
        <end position="67"/>
    </location>
</feature>
<gene>
    <name evidence="2" type="ORF">EC1118_1N9_0320g</name>
</gene>
<proteinExistence type="predicted"/>
<evidence type="ECO:0000256" key="1">
    <source>
        <dbReference type="SAM" id="Phobius"/>
    </source>
</evidence>
<organism evidence="2">
    <name type="scientific">Saccharomyces cerevisiae (strain Lalvin EC1118 / Prise de mousse)</name>
    <name type="common">Baker's yeast</name>
    <dbReference type="NCBI Taxonomy" id="643680"/>
    <lineage>
        <taxon>Eukaryota</taxon>
        <taxon>Fungi</taxon>
        <taxon>Dikarya</taxon>
        <taxon>Ascomycota</taxon>
        <taxon>Saccharomycotina</taxon>
        <taxon>Saccharomycetes</taxon>
        <taxon>Saccharomycetales</taxon>
        <taxon>Saccharomycetaceae</taxon>
        <taxon>Saccharomyces</taxon>
    </lineage>
</organism>
<accession>C8ZGM1</accession>
<name>C8ZGM1_YEAS8</name>
<protein>
    <submittedName>
        <fullName evidence="2">EC1118_1N9_0320p</fullName>
    </submittedName>
</protein>
<dbReference type="AlphaFoldDB" id="C8ZGM1"/>
<dbReference type="EMBL" id="FN393086">
    <property type="protein sequence ID" value="CAY82310.1"/>
    <property type="molecule type" value="Genomic_DNA"/>
</dbReference>
<dbReference type="HOGENOM" id="CLU_2110830_0_0_1"/>
<sequence length="115" mass="13562">MTTLQIINQFVAFSLRQIIQQDSQAAIVQYANVIICTNIDALYNPTIYIIVKLFTTTYSSMVFLMFCRGKLKSCHFYSDRNPWFDTFYLKKTKSIYFGFGYIDDDECTYKMAKFK</sequence>
<reference evidence="2" key="1">
    <citation type="journal article" date="2009" name="Proc. Natl. Acad. Sci. U.S.A.">
        <title>Eukaryote-to-eukaryote gene transfer events revealed by the genome sequence of the wine yeast Saccharomyces cerevisiae EC1118.</title>
        <authorList>
            <person name="Novo M."/>
            <person name="Bigey F."/>
            <person name="Beyne E."/>
            <person name="Galeote V."/>
            <person name="Gavory F."/>
            <person name="Mallet S."/>
            <person name="Cambot B."/>
            <person name="Legras J.L."/>
            <person name="Wincker P."/>
            <person name="Casaregola S."/>
            <person name="Dequin S."/>
        </authorList>
    </citation>
    <scope>NUCLEOTIDE SEQUENCE [LARGE SCALE GENOMIC DNA]</scope>
    <source>
        <strain evidence="2">Lalvin EC1118</strain>
        <strain>Lalvin EC1118 / Prise de mousse</strain>
    </source>
</reference>
<keyword evidence="1" id="KW-1133">Transmembrane helix</keyword>
<keyword evidence="1" id="KW-0812">Transmembrane</keyword>
<keyword evidence="1" id="KW-0472">Membrane</keyword>
<evidence type="ECO:0000313" key="2">
    <source>
        <dbReference type="EMBL" id="CAY82310.1"/>
    </source>
</evidence>